<organism evidence="2 3">
    <name type="scientific">Bifidobacterium breve</name>
    <dbReference type="NCBI Taxonomy" id="1685"/>
    <lineage>
        <taxon>Bacteria</taxon>
        <taxon>Bacillati</taxon>
        <taxon>Actinomycetota</taxon>
        <taxon>Actinomycetes</taxon>
        <taxon>Bifidobacteriales</taxon>
        <taxon>Bifidobacteriaceae</taxon>
        <taxon>Bifidobacterium</taxon>
    </lineage>
</organism>
<gene>
    <name evidence="2" type="ORF">BB215W447A_1191</name>
</gene>
<protein>
    <submittedName>
        <fullName evidence="2">Uncharacterized protein</fullName>
    </submittedName>
</protein>
<proteinExistence type="predicted"/>
<sequence>MIPGSGPRGRLFWPYQIRIDMLVEYSAYMFLTGFFDSPHWNGVAAISSLLSLVTVFAAVVSWIRTRHRLTDGFLSFDSRSVGGSHLIRFQNIGEAECVIQMVFAKNMRVTSSDRLFPYGALPMGEEIHFGTSDAGKDSELVVLYTTSLDVRRVWVARFLPNVPPIGTFMLESPERMPSKAKREMVYERGESLFLNSGIGNRLRVIRLNPLGSDNPTLRRFVAGLVREGYAQIVPLGDACATARDDSPGFPLRIADRTFP</sequence>
<dbReference type="AlphaFoldDB" id="A0A2K9B3D6"/>
<reference evidence="2 3" key="1">
    <citation type="submission" date="2017-05" db="EMBL/GenBank/DDBJ databases">
        <title>Comparative genomics and methylome analysis of the gut commensal Bifidobacterium breve.</title>
        <authorList>
            <person name="Bottacini F."/>
            <person name="Morrissey R."/>
            <person name="Roberts R.J."/>
            <person name="James K."/>
            <person name="van Breen J."/>
            <person name="Egan M."/>
            <person name="Lambert J."/>
            <person name="van Limpt K."/>
            <person name="Stanton C."/>
            <person name="Knol J."/>
            <person name="O' Connell Motherway M."/>
            <person name="van Sinderen D."/>
        </authorList>
    </citation>
    <scope>NUCLEOTIDE SEQUENCE [LARGE SCALE GENOMIC DNA]</scope>
    <source>
        <strain evidence="2 3">215W447a</strain>
    </source>
</reference>
<accession>A0A2K9B3D6</accession>
<keyword evidence="1" id="KW-0812">Transmembrane</keyword>
<evidence type="ECO:0000313" key="3">
    <source>
        <dbReference type="Proteomes" id="UP000232491"/>
    </source>
</evidence>
<feature type="transmembrane region" description="Helical" evidence="1">
    <location>
        <begin position="43"/>
        <end position="63"/>
    </location>
</feature>
<evidence type="ECO:0000256" key="1">
    <source>
        <dbReference type="SAM" id="Phobius"/>
    </source>
</evidence>
<keyword evidence="1" id="KW-1133">Transmembrane helix</keyword>
<dbReference type="EMBL" id="CP021558">
    <property type="protein sequence ID" value="AUE03207.1"/>
    <property type="molecule type" value="Genomic_DNA"/>
</dbReference>
<evidence type="ECO:0000313" key="2">
    <source>
        <dbReference type="EMBL" id="AUE03207.1"/>
    </source>
</evidence>
<name>A0A2K9B3D6_BIFBR</name>
<dbReference type="Proteomes" id="UP000232491">
    <property type="component" value="Chromosome"/>
</dbReference>
<keyword evidence="1" id="KW-0472">Membrane</keyword>